<dbReference type="AlphaFoldDB" id="A0A8W8L591"/>
<protein>
    <submittedName>
        <fullName evidence="1">Uncharacterized protein</fullName>
    </submittedName>
</protein>
<dbReference type="Proteomes" id="UP000005408">
    <property type="component" value="Unassembled WGS sequence"/>
</dbReference>
<dbReference type="PANTHER" id="PTHR14187:SF5">
    <property type="entry name" value="HEAT SHOCK 70 KDA PROTEIN 12A"/>
    <property type="match status" value="1"/>
</dbReference>
<evidence type="ECO:0000313" key="2">
    <source>
        <dbReference type="Proteomes" id="UP000005408"/>
    </source>
</evidence>
<name>A0A8W8L591_MAGGI</name>
<accession>A0A8W8L591</accession>
<sequence>MFMREAALKAGIKKDHLTLTLEPEAASIYCQYFAKEDTLSPTLGVVKPGTKFIHCDRSGRFKRESIFHILHLGGTADITVHQKCEDNTLEEVLPASGGPWGGKAVDNRFVNFLKELVGENVWEEFKKVNMDDYLDIMRCFESKKRTIVPEKSGHHPEEKKVEIGKSVRCRDVFFKIVTKGEKVMPGYLRSQIFQALHYIENLLDCGVFVSDKKDPKYVDDPKCRLLGHLQVLLNAEKQTVETLIEETLIFERLN</sequence>
<proteinExistence type="predicted"/>
<evidence type="ECO:0000313" key="1">
    <source>
        <dbReference type="EnsemblMetazoa" id="G26755.2:cds"/>
    </source>
</evidence>
<reference evidence="1" key="1">
    <citation type="submission" date="2022-08" db="UniProtKB">
        <authorList>
            <consortium name="EnsemblMetazoa"/>
        </authorList>
    </citation>
    <scope>IDENTIFICATION</scope>
    <source>
        <strain evidence="1">05x7-T-G4-1.051#20</strain>
    </source>
</reference>
<organism evidence="1 2">
    <name type="scientific">Magallana gigas</name>
    <name type="common">Pacific oyster</name>
    <name type="synonym">Crassostrea gigas</name>
    <dbReference type="NCBI Taxonomy" id="29159"/>
    <lineage>
        <taxon>Eukaryota</taxon>
        <taxon>Metazoa</taxon>
        <taxon>Spiralia</taxon>
        <taxon>Lophotrochozoa</taxon>
        <taxon>Mollusca</taxon>
        <taxon>Bivalvia</taxon>
        <taxon>Autobranchia</taxon>
        <taxon>Pteriomorphia</taxon>
        <taxon>Ostreida</taxon>
        <taxon>Ostreoidea</taxon>
        <taxon>Ostreidae</taxon>
        <taxon>Magallana</taxon>
    </lineage>
</organism>
<dbReference type="EnsemblMetazoa" id="G26755.2">
    <property type="protein sequence ID" value="G26755.2:cds"/>
    <property type="gene ID" value="G26755"/>
</dbReference>
<keyword evidence="2" id="KW-1185">Reference proteome</keyword>
<dbReference type="PANTHER" id="PTHR14187">
    <property type="entry name" value="ALPHA KINASE/ELONGATION FACTOR 2 KINASE"/>
    <property type="match status" value="1"/>
</dbReference>